<comment type="catalytic activity">
    <reaction evidence="8">
        <text>L-threonyl-[protein] + ATP = O-phospho-L-threonyl-[protein] + ADP + H(+)</text>
        <dbReference type="Rhea" id="RHEA:46608"/>
        <dbReference type="Rhea" id="RHEA-COMP:11060"/>
        <dbReference type="Rhea" id="RHEA-COMP:11605"/>
        <dbReference type="ChEBI" id="CHEBI:15378"/>
        <dbReference type="ChEBI" id="CHEBI:30013"/>
        <dbReference type="ChEBI" id="CHEBI:30616"/>
        <dbReference type="ChEBI" id="CHEBI:61977"/>
        <dbReference type="ChEBI" id="CHEBI:456216"/>
        <dbReference type="EC" id="2.7.11.1"/>
    </reaction>
</comment>
<feature type="domain" description="Protein kinase" evidence="13">
    <location>
        <begin position="67"/>
        <end position="362"/>
    </location>
</feature>
<proteinExistence type="inferred from homology"/>
<evidence type="ECO:0000256" key="9">
    <source>
        <dbReference type="ARBA" id="ARBA00048679"/>
    </source>
</evidence>
<dbReference type="InterPro" id="IPR000719">
    <property type="entry name" value="Prot_kinase_dom"/>
</dbReference>
<dbReference type="SUPFAM" id="SSF56112">
    <property type="entry name" value="Protein kinase-like (PK-like)"/>
    <property type="match status" value="1"/>
</dbReference>
<dbReference type="WBParaSite" id="Csp11.Scaffold548.g3548.t1">
    <property type="protein sequence ID" value="Csp11.Scaffold548.g3548.t1"/>
    <property type="gene ID" value="Csp11.Scaffold548.g3548"/>
</dbReference>
<dbReference type="PROSITE" id="PS00108">
    <property type="entry name" value="PROTEIN_KINASE_ST"/>
    <property type="match status" value="1"/>
</dbReference>
<dbReference type="InterPro" id="IPR011009">
    <property type="entry name" value="Kinase-like_dom_sf"/>
</dbReference>
<feature type="compositionally biased region" description="Polar residues" evidence="12">
    <location>
        <begin position="236"/>
        <end position="253"/>
    </location>
</feature>
<dbReference type="InterPro" id="IPR017441">
    <property type="entry name" value="Protein_kinase_ATP_BS"/>
</dbReference>
<keyword evidence="6" id="KW-0418">Kinase</keyword>
<dbReference type="SMART" id="SM00220">
    <property type="entry name" value="S_TKc"/>
    <property type="match status" value="1"/>
</dbReference>
<evidence type="ECO:0000313" key="14">
    <source>
        <dbReference type="Proteomes" id="UP000095282"/>
    </source>
</evidence>
<dbReference type="GO" id="GO:0035556">
    <property type="term" value="P:intracellular signal transduction"/>
    <property type="evidence" value="ECO:0007669"/>
    <property type="project" value="TreeGrafter"/>
</dbReference>
<feature type="region of interest" description="Disordered" evidence="12">
    <location>
        <begin position="1"/>
        <end position="27"/>
    </location>
</feature>
<dbReference type="PANTHER" id="PTHR24356:SF406">
    <property type="entry name" value="3-PHOSPHOINOSITIDE-DEPENDENT PROTEIN KINASE 1"/>
    <property type="match status" value="1"/>
</dbReference>
<protein>
    <recommendedName>
        <fullName evidence="2">non-specific serine/threonine protein kinase</fullName>
        <ecNumber evidence="2">2.7.11.1</ecNumber>
    </recommendedName>
</protein>
<dbReference type="AlphaFoldDB" id="A0A1I7T8T5"/>
<keyword evidence="5 10" id="KW-0547">Nucleotide-binding</keyword>
<dbReference type="GO" id="GO:0004674">
    <property type="term" value="F:protein serine/threonine kinase activity"/>
    <property type="evidence" value="ECO:0007669"/>
    <property type="project" value="UniProtKB-KW"/>
</dbReference>
<dbReference type="InterPro" id="IPR008271">
    <property type="entry name" value="Ser/Thr_kinase_AS"/>
</dbReference>
<dbReference type="Pfam" id="PF00069">
    <property type="entry name" value="Pkinase"/>
    <property type="match status" value="2"/>
</dbReference>
<dbReference type="InterPro" id="IPR050236">
    <property type="entry name" value="Ser_Thr_kinase_AGC"/>
</dbReference>
<keyword evidence="3 11" id="KW-0723">Serine/threonine-protein kinase</keyword>
<dbReference type="PROSITE" id="PS00107">
    <property type="entry name" value="PROTEIN_KINASE_ATP"/>
    <property type="match status" value="1"/>
</dbReference>
<sequence>MEDLVPTSETEDTVSNAGSTSDHLRDTTTMKLDLSTTAVSEKSHSAAQDLIDKSIRMGCPKMTAKDFVFLSNIGEGSYSQVFRCRELNTDAEFAVKVLQKAHLNRHQKLDAIVREKNILNYLNQDCGGHPFVTQLYTFFHDESRIYFVMGLVENGDLGESLCHFGSFDLVTTRFFASEILAGLTFLHDHKIVHRDVKPENILIQRDGHTLIADYGSAQAVDGLMLSQEGFTKENQDTTTSSESVDSPPATQRYYSEDEEEHNTRRTTFVGTALYVSPEMLADGDVGPQTDIWGLGCIMFQCLAGQPPFRAVNQYHLLKKIQDLDFSFPEGFPEIAQKIIEKILLTDPKARITGKQMMDHKFFEGINWKNIASAEPPVLHAYCPAGFGEPEYYSNITEPINPGLDDHALFRLLQLGPESSSSQPSTPSNSDNQTDPFAAVVAS</sequence>
<reference evidence="15" key="1">
    <citation type="submission" date="2016-11" db="UniProtKB">
        <authorList>
            <consortium name="WormBaseParasite"/>
        </authorList>
    </citation>
    <scope>IDENTIFICATION</scope>
</reference>
<feature type="binding site" evidence="10">
    <location>
        <position position="96"/>
    </location>
    <ligand>
        <name>ATP</name>
        <dbReference type="ChEBI" id="CHEBI:30616"/>
    </ligand>
</feature>
<evidence type="ECO:0000259" key="13">
    <source>
        <dbReference type="PROSITE" id="PS50011"/>
    </source>
</evidence>
<evidence type="ECO:0000256" key="11">
    <source>
        <dbReference type="RuleBase" id="RU000304"/>
    </source>
</evidence>
<dbReference type="CDD" id="cd05581">
    <property type="entry name" value="STKc_PDK1"/>
    <property type="match status" value="1"/>
</dbReference>
<dbReference type="PROSITE" id="PS50011">
    <property type="entry name" value="PROTEIN_KINASE_DOM"/>
    <property type="match status" value="1"/>
</dbReference>
<dbReference type="eggNOG" id="KOG0592">
    <property type="taxonomic scope" value="Eukaryota"/>
</dbReference>
<evidence type="ECO:0000256" key="3">
    <source>
        <dbReference type="ARBA" id="ARBA00022527"/>
    </source>
</evidence>
<dbReference type="FunFam" id="3.30.200.20:FF:001188">
    <property type="entry name" value="3-phosphoinositide-dependent protein kinase 1"/>
    <property type="match status" value="1"/>
</dbReference>
<feature type="compositionally biased region" description="Low complexity" evidence="12">
    <location>
        <begin position="416"/>
        <end position="429"/>
    </location>
</feature>
<evidence type="ECO:0000313" key="15">
    <source>
        <dbReference type="WBParaSite" id="Csp11.Scaffold548.g3548.t1"/>
    </source>
</evidence>
<comment type="catalytic activity">
    <reaction evidence="9">
        <text>L-seryl-[protein] + ATP = O-phospho-L-seryl-[protein] + ADP + H(+)</text>
        <dbReference type="Rhea" id="RHEA:17989"/>
        <dbReference type="Rhea" id="RHEA-COMP:9863"/>
        <dbReference type="Rhea" id="RHEA-COMP:11604"/>
        <dbReference type="ChEBI" id="CHEBI:15378"/>
        <dbReference type="ChEBI" id="CHEBI:29999"/>
        <dbReference type="ChEBI" id="CHEBI:30616"/>
        <dbReference type="ChEBI" id="CHEBI:83421"/>
        <dbReference type="ChEBI" id="CHEBI:456216"/>
        <dbReference type="EC" id="2.7.11.1"/>
    </reaction>
</comment>
<name>A0A1I7T8T5_9PELO</name>
<evidence type="ECO:0000256" key="5">
    <source>
        <dbReference type="ARBA" id="ARBA00022741"/>
    </source>
</evidence>
<evidence type="ECO:0000256" key="1">
    <source>
        <dbReference type="ARBA" id="ARBA00010006"/>
    </source>
</evidence>
<dbReference type="STRING" id="1561998.A0A1I7T8T5"/>
<dbReference type="InterPro" id="IPR039046">
    <property type="entry name" value="PDPK1"/>
</dbReference>
<feature type="region of interest" description="Disordered" evidence="12">
    <location>
        <begin position="416"/>
        <end position="442"/>
    </location>
</feature>
<dbReference type="EC" id="2.7.11.1" evidence="2"/>
<organism evidence="14 15">
    <name type="scientific">Caenorhabditis tropicalis</name>
    <dbReference type="NCBI Taxonomy" id="1561998"/>
    <lineage>
        <taxon>Eukaryota</taxon>
        <taxon>Metazoa</taxon>
        <taxon>Ecdysozoa</taxon>
        <taxon>Nematoda</taxon>
        <taxon>Chromadorea</taxon>
        <taxon>Rhabditida</taxon>
        <taxon>Rhabditina</taxon>
        <taxon>Rhabditomorpha</taxon>
        <taxon>Rhabditoidea</taxon>
        <taxon>Rhabditidae</taxon>
        <taxon>Peloderinae</taxon>
        <taxon>Caenorhabditis</taxon>
    </lineage>
</organism>
<dbReference type="Gene3D" id="1.10.510.10">
    <property type="entry name" value="Transferase(Phosphotransferase) domain 1"/>
    <property type="match status" value="1"/>
</dbReference>
<evidence type="ECO:0000256" key="12">
    <source>
        <dbReference type="SAM" id="MobiDB-lite"/>
    </source>
</evidence>
<evidence type="ECO:0000256" key="7">
    <source>
        <dbReference type="ARBA" id="ARBA00022840"/>
    </source>
</evidence>
<keyword evidence="4" id="KW-0808">Transferase</keyword>
<dbReference type="Gene3D" id="3.30.200.20">
    <property type="entry name" value="Phosphorylase Kinase, domain 1"/>
    <property type="match status" value="1"/>
</dbReference>
<comment type="similarity">
    <text evidence="1">Belongs to the protein kinase superfamily. AGC Ser/Thr protein kinase family. PDPK1 subfamily.</text>
</comment>
<keyword evidence="7 10" id="KW-0067">ATP-binding</keyword>
<feature type="region of interest" description="Disordered" evidence="12">
    <location>
        <begin position="232"/>
        <end position="264"/>
    </location>
</feature>
<dbReference type="PANTHER" id="PTHR24356">
    <property type="entry name" value="SERINE/THREONINE-PROTEIN KINASE"/>
    <property type="match status" value="1"/>
</dbReference>
<evidence type="ECO:0000256" key="4">
    <source>
        <dbReference type="ARBA" id="ARBA00022679"/>
    </source>
</evidence>
<evidence type="ECO:0000256" key="10">
    <source>
        <dbReference type="PROSITE-ProRule" id="PRU10141"/>
    </source>
</evidence>
<keyword evidence="14" id="KW-1185">Reference proteome</keyword>
<evidence type="ECO:0000256" key="6">
    <source>
        <dbReference type="ARBA" id="ARBA00022777"/>
    </source>
</evidence>
<accession>A0A1I7T8T5</accession>
<dbReference type="GO" id="GO:0005524">
    <property type="term" value="F:ATP binding"/>
    <property type="evidence" value="ECO:0007669"/>
    <property type="project" value="UniProtKB-UniRule"/>
</dbReference>
<evidence type="ECO:0000256" key="2">
    <source>
        <dbReference type="ARBA" id="ARBA00012513"/>
    </source>
</evidence>
<evidence type="ECO:0000256" key="8">
    <source>
        <dbReference type="ARBA" id="ARBA00047899"/>
    </source>
</evidence>
<dbReference type="Proteomes" id="UP000095282">
    <property type="component" value="Unplaced"/>
</dbReference>